<evidence type="ECO:0000313" key="2">
    <source>
        <dbReference type="Proteomes" id="UP000275321"/>
    </source>
</evidence>
<comment type="caution">
    <text evidence="1">The sequence shown here is derived from an EMBL/GenBank/DDBJ whole genome shotgun (WGS) entry which is preliminary data.</text>
</comment>
<protein>
    <submittedName>
        <fullName evidence="1">Uncharacterized protein</fullName>
    </submittedName>
</protein>
<sequence>MDKQLQRVKELHALYDKSNKINHLTIDGNRIDLGTEGRRYGTAKVFNSQKLTDKQIHNYAQELAGNKKLEPVGPGVFNAKLGDGSSITLRSVSKSKEETGARWTIDVRGNPDLKNLAMKFNKVEIKFK</sequence>
<dbReference type="EMBL" id="RHWT01000093">
    <property type="protein sequence ID" value="RSB22255.1"/>
    <property type="molecule type" value="Genomic_DNA"/>
</dbReference>
<organism evidence="1 2">
    <name type="scientific">Enterobacter cloacae</name>
    <dbReference type="NCBI Taxonomy" id="550"/>
    <lineage>
        <taxon>Bacteria</taxon>
        <taxon>Pseudomonadati</taxon>
        <taxon>Pseudomonadota</taxon>
        <taxon>Gammaproteobacteria</taxon>
        <taxon>Enterobacterales</taxon>
        <taxon>Enterobacteriaceae</taxon>
        <taxon>Enterobacter</taxon>
        <taxon>Enterobacter cloacae complex</taxon>
    </lineage>
</organism>
<name>A0A427KE77_ENTCL</name>
<dbReference type="Proteomes" id="UP000275321">
    <property type="component" value="Unassembled WGS sequence"/>
</dbReference>
<accession>A0A427KE77</accession>
<evidence type="ECO:0000313" key="1">
    <source>
        <dbReference type="EMBL" id="RSB22255.1"/>
    </source>
</evidence>
<dbReference type="AlphaFoldDB" id="A0A427KE77"/>
<proteinExistence type="predicted"/>
<gene>
    <name evidence="1" type="ORF">EGK68_25815</name>
</gene>
<reference evidence="1 2" key="1">
    <citation type="submission" date="2018-10" db="EMBL/GenBank/DDBJ databases">
        <title>Transmission dynamics of multidrug resistant bacteria on intensive care unit surfaces.</title>
        <authorList>
            <person name="D'Souza A.W."/>
            <person name="Potter R.F."/>
            <person name="Wallace M."/>
            <person name="Shupe A."/>
            <person name="Patel S."/>
            <person name="Sun S."/>
            <person name="Gul D."/>
            <person name="Kwon J.H."/>
            <person name="Andleeb S."/>
            <person name="Burnham C.-A.D."/>
            <person name="Dantas G."/>
        </authorList>
    </citation>
    <scope>NUCLEOTIDE SEQUENCE [LARGE SCALE GENOMIC DNA]</scope>
    <source>
        <strain evidence="1 2">EC_073</strain>
    </source>
</reference>